<dbReference type="EMBL" id="JBHSIS010000017">
    <property type="protein sequence ID" value="MFC4857073.1"/>
    <property type="molecule type" value="Genomic_DNA"/>
</dbReference>
<dbReference type="SUPFAM" id="SSF46689">
    <property type="entry name" value="Homeodomain-like"/>
    <property type="match status" value="1"/>
</dbReference>
<feature type="DNA-binding region" description="H-T-H motif" evidence="2">
    <location>
        <begin position="31"/>
        <end position="50"/>
    </location>
</feature>
<dbReference type="PANTHER" id="PTHR30055:SF226">
    <property type="entry name" value="HTH-TYPE TRANSCRIPTIONAL REGULATOR PKSA"/>
    <property type="match status" value="1"/>
</dbReference>
<proteinExistence type="predicted"/>
<dbReference type="InterPro" id="IPR036271">
    <property type="entry name" value="Tet_transcr_reg_TetR-rel_C_sf"/>
</dbReference>
<dbReference type="InterPro" id="IPR001647">
    <property type="entry name" value="HTH_TetR"/>
</dbReference>
<evidence type="ECO:0000259" key="3">
    <source>
        <dbReference type="PROSITE" id="PS50977"/>
    </source>
</evidence>
<comment type="caution">
    <text evidence="4">The sequence shown here is derived from an EMBL/GenBank/DDBJ whole genome shotgun (WGS) entry which is preliminary data.</text>
</comment>
<protein>
    <submittedName>
        <fullName evidence="4">TetR/AcrR family transcriptional regulator</fullName>
    </submittedName>
</protein>
<evidence type="ECO:0000313" key="5">
    <source>
        <dbReference type="Proteomes" id="UP001595859"/>
    </source>
</evidence>
<gene>
    <name evidence="4" type="ORF">ACFPCV_26550</name>
</gene>
<dbReference type="InterPro" id="IPR050109">
    <property type="entry name" value="HTH-type_TetR-like_transc_reg"/>
</dbReference>
<reference evidence="5" key="1">
    <citation type="journal article" date="2019" name="Int. J. Syst. Evol. Microbiol.">
        <title>The Global Catalogue of Microorganisms (GCM) 10K type strain sequencing project: providing services to taxonomists for standard genome sequencing and annotation.</title>
        <authorList>
            <consortium name="The Broad Institute Genomics Platform"/>
            <consortium name="The Broad Institute Genome Sequencing Center for Infectious Disease"/>
            <person name="Wu L."/>
            <person name="Ma J."/>
        </authorList>
    </citation>
    <scope>NUCLEOTIDE SEQUENCE [LARGE SCALE GENOMIC DNA]</scope>
    <source>
        <strain evidence="5">ZS-22-S1</strain>
    </source>
</reference>
<dbReference type="RefSeq" id="WP_378059065.1">
    <property type="nucleotide sequence ID" value="NZ_JBHSIS010000017.1"/>
</dbReference>
<dbReference type="InterPro" id="IPR009057">
    <property type="entry name" value="Homeodomain-like_sf"/>
</dbReference>
<accession>A0ABV9S8H4</accession>
<evidence type="ECO:0000256" key="2">
    <source>
        <dbReference type="PROSITE-ProRule" id="PRU00335"/>
    </source>
</evidence>
<dbReference type="Pfam" id="PF00440">
    <property type="entry name" value="TetR_N"/>
    <property type="match status" value="1"/>
</dbReference>
<dbReference type="PROSITE" id="PS50977">
    <property type="entry name" value="HTH_TETR_2"/>
    <property type="match status" value="1"/>
</dbReference>
<dbReference type="InterPro" id="IPR041583">
    <property type="entry name" value="TetR_C_31"/>
</dbReference>
<keyword evidence="1 2" id="KW-0238">DNA-binding</keyword>
<dbReference type="SUPFAM" id="SSF48498">
    <property type="entry name" value="Tetracyclin repressor-like, C-terminal domain"/>
    <property type="match status" value="1"/>
</dbReference>
<dbReference type="Pfam" id="PF17940">
    <property type="entry name" value="TetR_C_31"/>
    <property type="match status" value="1"/>
</dbReference>
<evidence type="ECO:0000313" key="4">
    <source>
        <dbReference type="EMBL" id="MFC4857073.1"/>
    </source>
</evidence>
<dbReference type="PRINTS" id="PR00455">
    <property type="entry name" value="HTHTETR"/>
</dbReference>
<sequence>MTSAERGRAVRRKLLDAAVELIAERGWTAVSTRVVAERAGVAPGLVHYHFSSVQGLLSEAAVGVMRAVSAVLEPTLAAASTPAEAVAALTSALDPYTGDDPTSVLFVETYLAATRDPALRAAVAEVITEFRARLAEWFRAHGVAAPEATAAVVGGAIDGLVLQRALDPSLTAGTIAPVLTRLLGGQS</sequence>
<name>A0ABV9S8H4_9PSEU</name>
<dbReference type="Gene3D" id="1.10.357.10">
    <property type="entry name" value="Tetracycline Repressor, domain 2"/>
    <property type="match status" value="1"/>
</dbReference>
<feature type="domain" description="HTH tetR-type" evidence="3">
    <location>
        <begin position="8"/>
        <end position="68"/>
    </location>
</feature>
<evidence type="ECO:0000256" key="1">
    <source>
        <dbReference type="ARBA" id="ARBA00023125"/>
    </source>
</evidence>
<dbReference type="PANTHER" id="PTHR30055">
    <property type="entry name" value="HTH-TYPE TRANSCRIPTIONAL REGULATOR RUTR"/>
    <property type="match status" value="1"/>
</dbReference>
<keyword evidence="5" id="KW-1185">Reference proteome</keyword>
<dbReference type="Proteomes" id="UP001595859">
    <property type="component" value="Unassembled WGS sequence"/>
</dbReference>
<organism evidence="4 5">
    <name type="scientific">Actinophytocola glycyrrhizae</name>
    <dbReference type="NCBI Taxonomy" id="2044873"/>
    <lineage>
        <taxon>Bacteria</taxon>
        <taxon>Bacillati</taxon>
        <taxon>Actinomycetota</taxon>
        <taxon>Actinomycetes</taxon>
        <taxon>Pseudonocardiales</taxon>
        <taxon>Pseudonocardiaceae</taxon>
    </lineage>
</organism>